<proteinExistence type="predicted"/>
<evidence type="ECO:0000313" key="2">
    <source>
        <dbReference type="Proteomes" id="UP001165275"/>
    </source>
</evidence>
<dbReference type="InterPro" id="IPR003458">
    <property type="entry name" value="Phage_T4_Gp38_tail_assem"/>
</dbReference>
<organism evidence="1 2">
    <name type="scientific">Serratia silvae</name>
    <dbReference type="NCBI Taxonomy" id="2824122"/>
    <lineage>
        <taxon>Bacteria</taxon>
        <taxon>Pseudomonadati</taxon>
        <taxon>Pseudomonadota</taxon>
        <taxon>Gammaproteobacteria</taxon>
        <taxon>Enterobacterales</taxon>
        <taxon>Yersiniaceae</taxon>
        <taxon>Serratia</taxon>
    </lineage>
</organism>
<keyword evidence="2" id="KW-1185">Reference proteome</keyword>
<name>A0ABT0KHW5_9GAMM</name>
<evidence type="ECO:0000313" key="1">
    <source>
        <dbReference type="EMBL" id="MCL1031372.1"/>
    </source>
</evidence>
<reference evidence="1" key="1">
    <citation type="submission" date="2021-04" db="EMBL/GenBank/DDBJ databases">
        <title>Genome sequence of Serratia sp. arafor3.</title>
        <authorList>
            <person name="Besaury L."/>
        </authorList>
    </citation>
    <scope>NUCLEOTIDE SEQUENCE</scope>
    <source>
        <strain evidence="1">Arafor3</strain>
    </source>
</reference>
<protein>
    <submittedName>
        <fullName evidence="1">Tail fiber assembly protein</fullName>
    </submittedName>
</protein>
<dbReference type="EMBL" id="JAGQDC010000021">
    <property type="protein sequence ID" value="MCL1031372.1"/>
    <property type="molecule type" value="Genomic_DNA"/>
</dbReference>
<accession>A0ABT0KHW5</accession>
<dbReference type="RefSeq" id="WP_248947380.1">
    <property type="nucleotide sequence ID" value="NZ_CBCSGY010000016.1"/>
</dbReference>
<dbReference type="Proteomes" id="UP001165275">
    <property type="component" value="Unassembled WGS sequence"/>
</dbReference>
<comment type="caution">
    <text evidence="1">The sequence shown here is derived from an EMBL/GenBank/DDBJ whole genome shotgun (WGS) entry which is preliminary data.</text>
</comment>
<sequence>MKLINLQRYTPDEYFNGEGIMYFRDATGKDWFKHLPEFTKKFSLAIDNDTGVIRSISKDASRLYPVGLTVVDVDNLPDGCDILGDWIFDGEKVILRAKKYEEILVQEQRYKDVCLEIATKAIAPIQDAKDLGVATKEELAKLKEWMIYRVQVNRIDVNAKIDVEWPATPE</sequence>
<gene>
    <name evidence="1" type="ORF">KAJ71_20470</name>
</gene>
<dbReference type="Pfam" id="PF02413">
    <property type="entry name" value="Caudo_TAP"/>
    <property type="match status" value="1"/>
</dbReference>